<accession>A0A3B0WSH6</accession>
<dbReference type="Pfam" id="PF02578">
    <property type="entry name" value="Cu-oxidase_4"/>
    <property type="match status" value="1"/>
</dbReference>
<keyword evidence="5" id="KW-0378">Hydrolase</keyword>
<evidence type="ECO:0000256" key="2">
    <source>
        <dbReference type="ARBA" id="ARBA00007353"/>
    </source>
</evidence>
<evidence type="ECO:0000256" key="7">
    <source>
        <dbReference type="ARBA" id="ARBA00047989"/>
    </source>
</evidence>
<comment type="similarity">
    <text evidence="2">Belongs to the purine nucleoside phosphorylase YfiH/LACC1 family.</text>
</comment>
<dbReference type="NCBIfam" id="TIGR00726">
    <property type="entry name" value="peptidoglycan editing factor PgeF"/>
    <property type="match status" value="1"/>
</dbReference>
<comment type="catalytic activity">
    <reaction evidence="7">
        <text>adenosine + H2O + H(+) = inosine + NH4(+)</text>
        <dbReference type="Rhea" id="RHEA:24408"/>
        <dbReference type="ChEBI" id="CHEBI:15377"/>
        <dbReference type="ChEBI" id="CHEBI:15378"/>
        <dbReference type="ChEBI" id="CHEBI:16335"/>
        <dbReference type="ChEBI" id="CHEBI:17596"/>
        <dbReference type="ChEBI" id="CHEBI:28938"/>
        <dbReference type="EC" id="3.5.4.4"/>
    </reaction>
    <physiologicalReaction direction="left-to-right" evidence="7">
        <dbReference type="Rhea" id="RHEA:24409"/>
    </physiologicalReaction>
</comment>
<evidence type="ECO:0000256" key="3">
    <source>
        <dbReference type="ARBA" id="ARBA00022679"/>
    </source>
</evidence>
<dbReference type="Gene3D" id="3.60.140.10">
    <property type="entry name" value="CNF1/YfiH-like putative cysteine hydrolases"/>
    <property type="match status" value="1"/>
</dbReference>
<proteinExistence type="inferred from homology"/>
<evidence type="ECO:0000256" key="8">
    <source>
        <dbReference type="ARBA" id="ARBA00048968"/>
    </source>
</evidence>
<dbReference type="SUPFAM" id="SSF64438">
    <property type="entry name" value="CNF1/YfiH-like putative cysteine hydrolases"/>
    <property type="match status" value="1"/>
</dbReference>
<dbReference type="InterPro" id="IPR038371">
    <property type="entry name" value="Cu_polyphenol_OxRdtase_sf"/>
</dbReference>
<keyword evidence="4" id="KW-0479">Metal-binding</keyword>
<evidence type="ECO:0000256" key="1">
    <source>
        <dbReference type="ARBA" id="ARBA00000553"/>
    </source>
</evidence>
<evidence type="ECO:0000256" key="4">
    <source>
        <dbReference type="ARBA" id="ARBA00022723"/>
    </source>
</evidence>
<reference evidence="10" key="1">
    <citation type="submission" date="2018-06" db="EMBL/GenBank/DDBJ databases">
        <authorList>
            <person name="Zhirakovskaya E."/>
        </authorList>
    </citation>
    <scope>NUCLEOTIDE SEQUENCE</scope>
</reference>
<name>A0A3B0WSH6_9ZZZZ</name>
<comment type="catalytic activity">
    <reaction evidence="9">
        <text>S-methyl-5'-thioadenosine + phosphate = 5-(methylsulfanyl)-alpha-D-ribose 1-phosphate + adenine</text>
        <dbReference type="Rhea" id="RHEA:11852"/>
        <dbReference type="ChEBI" id="CHEBI:16708"/>
        <dbReference type="ChEBI" id="CHEBI:17509"/>
        <dbReference type="ChEBI" id="CHEBI:43474"/>
        <dbReference type="ChEBI" id="CHEBI:58533"/>
        <dbReference type="EC" id="2.4.2.28"/>
    </reaction>
    <physiologicalReaction direction="left-to-right" evidence="9">
        <dbReference type="Rhea" id="RHEA:11853"/>
    </physiologicalReaction>
</comment>
<organism evidence="10">
    <name type="scientific">hydrothermal vent metagenome</name>
    <dbReference type="NCBI Taxonomy" id="652676"/>
    <lineage>
        <taxon>unclassified sequences</taxon>
        <taxon>metagenomes</taxon>
        <taxon>ecological metagenomes</taxon>
    </lineage>
</organism>
<dbReference type="InterPro" id="IPR011324">
    <property type="entry name" value="Cytotoxic_necrot_fac-like_cat"/>
</dbReference>
<dbReference type="CDD" id="cd16833">
    <property type="entry name" value="YfiH"/>
    <property type="match status" value="1"/>
</dbReference>
<evidence type="ECO:0000256" key="5">
    <source>
        <dbReference type="ARBA" id="ARBA00022801"/>
    </source>
</evidence>
<protein>
    <submittedName>
        <fullName evidence="10">FIG00003370: Multicopper polyphenol oxidase</fullName>
    </submittedName>
</protein>
<dbReference type="EMBL" id="UOFE01000048">
    <property type="protein sequence ID" value="VAW55433.1"/>
    <property type="molecule type" value="Genomic_DNA"/>
</dbReference>
<dbReference type="GO" id="GO:0005507">
    <property type="term" value="F:copper ion binding"/>
    <property type="evidence" value="ECO:0007669"/>
    <property type="project" value="TreeGrafter"/>
</dbReference>
<comment type="catalytic activity">
    <reaction evidence="8">
        <text>adenosine + phosphate = alpha-D-ribose 1-phosphate + adenine</text>
        <dbReference type="Rhea" id="RHEA:27642"/>
        <dbReference type="ChEBI" id="CHEBI:16335"/>
        <dbReference type="ChEBI" id="CHEBI:16708"/>
        <dbReference type="ChEBI" id="CHEBI:43474"/>
        <dbReference type="ChEBI" id="CHEBI:57720"/>
        <dbReference type="EC" id="2.4.2.1"/>
    </reaction>
    <physiologicalReaction direction="left-to-right" evidence="8">
        <dbReference type="Rhea" id="RHEA:27643"/>
    </physiologicalReaction>
</comment>
<dbReference type="InterPro" id="IPR003730">
    <property type="entry name" value="Cu_polyphenol_OxRdtase"/>
</dbReference>
<gene>
    <name evidence="10" type="ORF">MNBD_GAMMA05-2468</name>
</gene>
<dbReference type="GO" id="GO:0016787">
    <property type="term" value="F:hydrolase activity"/>
    <property type="evidence" value="ECO:0007669"/>
    <property type="project" value="UniProtKB-KW"/>
</dbReference>
<dbReference type="GO" id="GO:0017061">
    <property type="term" value="F:S-methyl-5-thioadenosine phosphorylase activity"/>
    <property type="evidence" value="ECO:0007669"/>
    <property type="project" value="UniProtKB-EC"/>
</dbReference>
<evidence type="ECO:0000313" key="10">
    <source>
        <dbReference type="EMBL" id="VAW55433.1"/>
    </source>
</evidence>
<dbReference type="PANTHER" id="PTHR30616:SF2">
    <property type="entry name" value="PURINE NUCLEOSIDE PHOSPHORYLASE LACC1"/>
    <property type="match status" value="1"/>
</dbReference>
<dbReference type="PANTHER" id="PTHR30616">
    <property type="entry name" value="UNCHARACTERIZED PROTEIN YFIH"/>
    <property type="match status" value="1"/>
</dbReference>
<evidence type="ECO:0000256" key="9">
    <source>
        <dbReference type="ARBA" id="ARBA00049893"/>
    </source>
</evidence>
<evidence type="ECO:0000256" key="6">
    <source>
        <dbReference type="ARBA" id="ARBA00022833"/>
    </source>
</evidence>
<dbReference type="AlphaFoldDB" id="A0A3B0WSH6"/>
<comment type="catalytic activity">
    <reaction evidence="1">
        <text>inosine + phosphate = alpha-D-ribose 1-phosphate + hypoxanthine</text>
        <dbReference type="Rhea" id="RHEA:27646"/>
        <dbReference type="ChEBI" id="CHEBI:17368"/>
        <dbReference type="ChEBI" id="CHEBI:17596"/>
        <dbReference type="ChEBI" id="CHEBI:43474"/>
        <dbReference type="ChEBI" id="CHEBI:57720"/>
        <dbReference type="EC" id="2.4.2.1"/>
    </reaction>
    <physiologicalReaction direction="left-to-right" evidence="1">
        <dbReference type="Rhea" id="RHEA:27647"/>
    </physiologicalReaction>
</comment>
<keyword evidence="3" id="KW-0808">Transferase</keyword>
<keyword evidence="6" id="KW-0862">Zinc</keyword>
<sequence length="249" mass="27283">MDRHSYLPASWPIEGQASLNNVHAVTTLIKAGISSGDYAEYNLAAHVDDDPASVKRNRQKLCTDLQLPSEPVWLDQVHSNKVVDAANCEVLQADASFSRTKGVVCAVLTADCLPVFFCNLSGTEIAIAHAGWRGLHAGIITKTIQAMESSVDEILVSLGPAIGPQSFEVGTDVFKAFTDSSNTNESAFVATDNNHFLCDIYHLARIELQTLGITKIAGGEYCTYRDNQQFYSFRRQPRTGRMANLIWLS</sequence>